<organism evidence="7">
    <name type="scientific">Mesocestoides corti</name>
    <name type="common">Flatworm</name>
    <dbReference type="NCBI Taxonomy" id="53468"/>
    <lineage>
        <taxon>Eukaryota</taxon>
        <taxon>Metazoa</taxon>
        <taxon>Spiralia</taxon>
        <taxon>Lophotrochozoa</taxon>
        <taxon>Platyhelminthes</taxon>
        <taxon>Cestoda</taxon>
        <taxon>Eucestoda</taxon>
        <taxon>Cyclophyllidea</taxon>
        <taxon>Mesocestoididae</taxon>
        <taxon>Mesocestoides</taxon>
    </lineage>
</organism>
<keyword evidence="1 4" id="KW-0489">Methyltransferase</keyword>
<reference evidence="7" key="1">
    <citation type="submission" date="2019-11" db="UniProtKB">
        <authorList>
            <consortium name="WormBaseParasite"/>
        </authorList>
    </citation>
    <scope>IDENTIFICATION</scope>
</reference>
<evidence type="ECO:0000313" key="7">
    <source>
        <dbReference type="WBParaSite" id="MCU_000513-RA"/>
    </source>
</evidence>
<evidence type="ECO:0000256" key="3">
    <source>
        <dbReference type="ARBA" id="ARBA00022691"/>
    </source>
</evidence>
<dbReference type="PROSITE" id="PS51678">
    <property type="entry name" value="SAM_MT_PRMT"/>
    <property type="match status" value="1"/>
</dbReference>
<dbReference type="SUPFAM" id="SSF53335">
    <property type="entry name" value="S-adenosyl-L-methionine-dependent methyltransferases"/>
    <property type="match status" value="1"/>
</dbReference>
<dbReference type="InterPro" id="IPR055135">
    <property type="entry name" value="PRMT_dom"/>
</dbReference>
<dbReference type="GO" id="GO:0016274">
    <property type="term" value="F:protein-arginine N-methyltransferase activity"/>
    <property type="evidence" value="ECO:0007669"/>
    <property type="project" value="InterPro"/>
</dbReference>
<dbReference type="GO" id="GO:0032259">
    <property type="term" value="P:methylation"/>
    <property type="evidence" value="ECO:0007669"/>
    <property type="project" value="UniProtKB-KW"/>
</dbReference>
<proteinExistence type="predicted"/>
<accession>A0A5K3EH85</accession>
<dbReference type="InterPro" id="IPR025799">
    <property type="entry name" value="Arg_MeTrfase"/>
</dbReference>
<dbReference type="Pfam" id="PF22528">
    <property type="entry name" value="PRMT_C"/>
    <property type="match status" value="1"/>
</dbReference>
<protein>
    <submittedName>
        <fullName evidence="7">Methyltransf_25 domain-containing protein</fullName>
    </submittedName>
</protein>
<dbReference type="AlphaFoldDB" id="A0A5K3EH85"/>
<evidence type="ECO:0000256" key="1">
    <source>
        <dbReference type="ARBA" id="ARBA00022603"/>
    </source>
</evidence>
<evidence type="ECO:0000256" key="2">
    <source>
        <dbReference type="ARBA" id="ARBA00022679"/>
    </source>
</evidence>
<feature type="domain" description="Methyltransferase" evidence="5">
    <location>
        <begin position="16"/>
        <end position="110"/>
    </location>
</feature>
<sequence length="324" mass="35587">MALTRARKRLQGGALLDVGCGTGILSIFGAKAGARHVFALDAVASLTELAKRIVDENGLADSITVLNVKVEDSQLPVDRVDALVSEWMGHALLYENMLSSVLAARDKYLRPPSTTASADDLAQWRRRRLFPCAATLFIAGFSEDVDDTAEECDSSNGIRHWEELSDLYRVELSGAFASAVSQEFESQVHVDVADPRSIVTTACALTTLDLATLRADEILTQGVKGSFEVKSMGTVEVSGFVIWFSVEFPDGDVLSTSPYKTPTHWQQSLIFLSKTLSMRQDDVLSGAVHFTHPSNARRDLEISVEFMLNQSKDTRERRTYHLAG</sequence>
<evidence type="ECO:0000259" key="6">
    <source>
        <dbReference type="Pfam" id="PF22528"/>
    </source>
</evidence>
<feature type="domain" description="Protein arginine N-methyltransferase" evidence="6">
    <location>
        <begin position="155"/>
        <end position="309"/>
    </location>
</feature>
<dbReference type="PANTHER" id="PTHR11006">
    <property type="entry name" value="PROTEIN ARGININE N-METHYLTRANSFERASE"/>
    <property type="match status" value="1"/>
</dbReference>
<dbReference type="GO" id="GO:0042054">
    <property type="term" value="F:histone methyltransferase activity"/>
    <property type="evidence" value="ECO:0007669"/>
    <property type="project" value="TreeGrafter"/>
</dbReference>
<keyword evidence="2 4" id="KW-0808">Transferase</keyword>
<dbReference type="InterPro" id="IPR041698">
    <property type="entry name" value="Methyltransf_25"/>
</dbReference>
<evidence type="ECO:0000256" key="4">
    <source>
        <dbReference type="PROSITE-ProRule" id="PRU01015"/>
    </source>
</evidence>
<dbReference type="Gene3D" id="3.40.50.150">
    <property type="entry name" value="Vaccinia Virus protein VP39"/>
    <property type="match status" value="1"/>
</dbReference>
<dbReference type="CDD" id="cd02440">
    <property type="entry name" value="AdoMet_MTases"/>
    <property type="match status" value="1"/>
</dbReference>
<name>A0A5K3EH85_MESCO</name>
<dbReference type="Pfam" id="PF13649">
    <property type="entry name" value="Methyltransf_25"/>
    <property type="match status" value="1"/>
</dbReference>
<keyword evidence="3 4" id="KW-0949">S-adenosyl-L-methionine</keyword>
<dbReference type="InterPro" id="IPR029063">
    <property type="entry name" value="SAM-dependent_MTases_sf"/>
</dbReference>
<dbReference type="WBParaSite" id="MCU_000513-RA">
    <property type="protein sequence ID" value="MCU_000513-RA"/>
    <property type="gene ID" value="MCU_000513"/>
</dbReference>
<dbReference type="PANTHER" id="PTHR11006:SF4">
    <property type="entry name" value="PROTEIN ARGININE N-METHYLTRANSFERASE 7"/>
    <property type="match status" value="1"/>
</dbReference>
<evidence type="ECO:0000259" key="5">
    <source>
        <dbReference type="Pfam" id="PF13649"/>
    </source>
</evidence>
<dbReference type="Gene3D" id="2.70.160.11">
    <property type="entry name" value="Hnrnp arginine n-methyltransferase1"/>
    <property type="match status" value="1"/>
</dbReference>